<reference evidence="8" key="1">
    <citation type="submission" date="2022-11" db="UniProtKB">
        <authorList>
            <consortium name="WormBaseParasite"/>
        </authorList>
    </citation>
    <scope>IDENTIFICATION</scope>
</reference>
<dbReference type="PANTHER" id="PTHR11165">
    <property type="entry name" value="SKP1"/>
    <property type="match status" value="1"/>
</dbReference>
<protein>
    <recommendedName>
        <fullName evidence="3">Skp1-related protein</fullName>
    </recommendedName>
</protein>
<dbReference type="WBParaSite" id="PSAMB.scaffold1298size33284.g12242.t1">
    <property type="protein sequence ID" value="PSAMB.scaffold1298size33284.g12242.t1"/>
    <property type="gene ID" value="PSAMB.scaffold1298size33284.g12242"/>
</dbReference>
<evidence type="ECO:0000313" key="7">
    <source>
        <dbReference type="Proteomes" id="UP000887566"/>
    </source>
</evidence>
<keyword evidence="2 3" id="KW-0833">Ubl conjugation pathway</keyword>
<dbReference type="SMART" id="SM00512">
    <property type="entry name" value="Skp1"/>
    <property type="match status" value="1"/>
</dbReference>
<name>A0A914UXK0_9BILA</name>
<dbReference type="FunFam" id="3.30.710.10:FF:000026">
    <property type="entry name" value="E3 ubiquitin ligase complex SCF subunit"/>
    <property type="match status" value="1"/>
</dbReference>
<feature type="compositionally biased region" description="Basic and acidic residues" evidence="4">
    <location>
        <begin position="62"/>
        <end position="76"/>
    </location>
</feature>
<feature type="domain" description="SKP1 component dimerisation" evidence="5">
    <location>
        <begin position="127"/>
        <end position="174"/>
    </location>
</feature>
<dbReference type="CDD" id="cd18322">
    <property type="entry name" value="BTB_POZ_SKP1"/>
    <property type="match status" value="1"/>
</dbReference>
<accession>A0A914UXK0</accession>
<dbReference type="GO" id="GO:0006511">
    <property type="term" value="P:ubiquitin-dependent protein catabolic process"/>
    <property type="evidence" value="ECO:0007669"/>
    <property type="project" value="InterPro"/>
</dbReference>
<dbReference type="InterPro" id="IPR016897">
    <property type="entry name" value="SKP1"/>
</dbReference>
<proteinExistence type="inferred from homology"/>
<dbReference type="Gene3D" id="3.30.710.10">
    <property type="entry name" value="Potassium Channel Kv1.1, Chain A"/>
    <property type="match status" value="1"/>
</dbReference>
<evidence type="ECO:0000313" key="8">
    <source>
        <dbReference type="WBParaSite" id="PSAMB.scaffold1298size33284.g12242.t1"/>
    </source>
</evidence>
<evidence type="ECO:0000259" key="5">
    <source>
        <dbReference type="Pfam" id="PF01466"/>
    </source>
</evidence>
<dbReference type="SUPFAM" id="SSF81382">
    <property type="entry name" value="Skp1 dimerisation domain-like"/>
    <property type="match status" value="1"/>
</dbReference>
<evidence type="ECO:0000256" key="4">
    <source>
        <dbReference type="SAM" id="MobiDB-lite"/>
    </source>
</evidence>
<dbReference type="Pfam" id="PF03931">
    <property type="entry name" value="Skp1_POZ"/>
    <property type="match status" value="1"/>
</dbReference>
<organism evidence="7 8">
    <name type="scientific">Plectus sambesii</name>
    <dbReference type="NCBI Taxonomy" id="2011161"/>
    <lineage>
        <taxon>Eukaryota</taxon>
        <taxon>Metazoa</taxon>
        <taxon>Ecdysozoa</taxon>
        <taxon>Nematoda</taxon>
        <taxon>Chromadorea</taxon>
        <taxon>Plectida</taxon>
        <taxon>Plectina</taxon>
        <taxon>Plectoidea</taxon>
        <taxon>Plectidae</taxon>
        <taxon>Plectus</taxon>
    </lineage>
</organism>
<evidence type="ECO:0000256" key="3">
    <source>
        <dbReference type="PIRNR" id="PIRNR028729"/>
    </source>
</evidence>
<dbReference type="InterPro" id="IPR001232">
    <property type="entry name" value="SKP1-like"/>
</dbReference>
<feature type="domain" description="SKP1 component POZ" evidence="6">
    <location>
        <begin position="1"/>
        <end position="65"/>
    </location>
</feature>
<dbReference type="InterPro" id="IPR036296">
    <property type="entry name" value="SKP1-like_dim_sf"/>
</dbReference>
<dbReference type="InterPro" id="IPR011333">
    <property type="entry name" value="SKP1/BTB/POZ_sf"/>
</dbReference>
<dbReference type="InterPro" id="IPR016072">
    <property type="entry name" value="Skp1_comp_dimer"/>
</dbReference>
<feature type="region of interest" description="Disordered" evidence="4">
    <location>
        <begin position="62"/>
        <end position="95"/>
    </location>
</feature>
<dbReference type="SUPFAM" id="SSF54695">
    <property type="entry name" value="POZ domain"/>
    <property type="match status" value="1"/>
</dbReference>
<comment type="pathway">
    <text evidence="3">Protein modification; protein ubiquitination.</text>
</comment>
<evidence type="ECO:0000259" key="6">
    <source>
        <dbReference type="Pfam" id="PF03931"/>
    </source>
</evidence>
<comment type="function">
    <text evidence="3">Probable essential component of SCF (SKP1-CUL1-F-box protein) E3 ubiquitin-protein ligase complexes, which mediate the ubiquitination and subsequent proteasomal degradation of target proteins. Regulates cell proliferation during embryonic and larval development.</text>
</comment>
<keyword evidence="7" id="KW-1185">Reference proteome</keyword>
<feature type="compositionally biased region" description="Acidic residues" evidence="4">
    <location>
        <begin position="77"/>
        <end position="92"/>
    </location>
</feature>
<dbReference type="InterPro" id="IPR016073">
    <property type="entry name" value="Skp1_comp_POZ"/>
</dbReference>
<dbReference type="AlphaFoldDB" id="A0A914UXK0"/>
<sequence length="177" mass="20302">MIQLCSNDDPPVSFTVPRKAVELSKTIKTMLEDLEGFDMEQTPIPLPNVDAPTLELIVKWVEQHQDDPPPVEKPRVEDDDSDDSDADDDQEPEVVIPEWDKKFLPTDDEQKNQLFKLLNAANYLEIKPLLDIGCKYVADKISGQTVEWVRDYLNMENDYTPEEEAKLKEEIAWAEGL</sequence>
<evidence type="ECO:0000256" key="1">
    <source>
        <dbReference type="ARBA" id="ARBA00009993"/>
    </source>
</evidence>
<dbReference type="Proteomes" id="UP000887566">
    <property type="component" value="Unplaced"/>
</dbReference>
<evidence type="ECO:0000256" key="2">
    <source>
        <dbReference type="ARBA" id="ARBA00022786"/>
    </source>
</evidence>
<comment type="similarity">
    <text evidence="1 3">Belongs to the SKP1 family.</text>
</comment>
<dbReference type="Pfam" id="PF01466">
    <property type="entry name" value="Skp1"/>
    <property type="match status" value="1"/>
</dbReference>
<dbReference type="PIRSF" id="PIRSF028729">
    <property type="entry name" value="E3_ubiquit_lig_SCF_Skp"/>
    <property type="match status" value="1"/>
</dbReference>